<evidence type="ECO:0000256" key="1">
    <source>
        <dbReference type="SAM" id="SignalP"/>
    </source>
</evidence>
<reference evidence="2 3" key="1">
    <citation type="journal article" date="2018" name="Mar. Genomics">
        <title>Complete genome sequence of Marinifilaceae bacterium strain SPP2, isolated from the Antarctic marine sediment.</title>
        <authorList>
            <person name="Watanabe M."/>
            <person name="Kojima H."/>
            <person name="Fukui M."/>
        </authorList>
    </citation>
    <scope>NUCLEOTIDE SEQUENCE [LARGE SCALE GENOMIC DNA]</scope>
    <source>
        <strain evidence="2 3">SPP2</strain>
    </source>
</reference>
<feature type="chain" id="PRO_5012643531" evidence="1">
    <location>
        <begin position="21"/>
        <end position="237"/>
    </location>
</feature>
<sequence>MKRILTLLIITIGFVGLAKAQQTQSVTYGVSKSYTANPAAGTTVDHYVWQLVDASDVSVRDLSTETGATVSITWDLTIGTTYRLKSQVVDDNNCSSAFVYVDVTIAGDASMMFATATDNIEDCSPLLGDTPTPRNFEVVITGGVAPFDITYKLTDKDGVESTLIETFGTAGDPTPLTGILSISDFENTTGANQSISIELISGVTADGSAVTVDSDVTNNNRSVTIYSKPVITNLTLN</sequence>
<organism evidence="2 3">
    <name type="scientific">Labilibaculum antarcticum</name>
    <dbReference type="NCBI Taxonomy" id="1717717"/>
    <lineage>
        <taxon>Bacteria</taxon>
        <taxon>Pseudomonadati</taxon>
        <taxon>Bacteroidota</taxon>
        <taxon>Bacteroidia</taxon>
        <taxon>Marinilabiliales</taxon>
        <taxon>Marinifilaceae</taxon>
        <taxon>Labilibaculum</taxon>
    </lineage>
</organism>
<protein>
    <submittedName>
        <fullName evidence="2">Uncharacterized protein</fullName>
    </submittedName>
</protein>
<keyword evidence="3" id="KW-1185">Reference proteome</keyword>
<evidence type="ECO:0000313" key="2">
    <source>
        <dbReference type="EMBL" id="BAX80696.1"/>
    </source>
</evidence>
<name>A0A1Y1CJX5_9BACT</name>
<dbReference type="KEGG" id="mbas:ALGA_2369"/>
<dbReference type="Proteomes" id="UP000218267">
    <property type="component" value="Chromosome"/>
</dbReference>
<evidence type="ECO:0000313" key="3">
    <source>
        <dbReference type="Proteomes" id="UP000218267"/>
    </source>
</evidence>
<dbReference type="AlphaFoldDB" id="A0A1Y1CJX5"/>
<dbReference type="RefSeq" id="WP_096429537.1">
    <property type="nucleotide sequence ID" value="NZ_AP018042.1"/>
</dbReference>
<accession>A0A1Y1CJX5</accession>
<gene>
    <name evidence="2" type="ORF">ALGA_2369</name>
</gene>
<reference evidence="3" key="2">
    <citation type="journal article" date="2020" name="Antonie Van Leeuwenhoek">
        <title>Labilibaculum antarcticum sp. nov., a novel facultative anaerobic, psychrotorelant bacterium isolated from marine sediment of Antarctica.</title>
        <authorList>
            <person name="Watanabe M."/>
            <person name="Kojima H."/>
            <person name="Fukui M."/>
        </authorList>
    </citation>
    <scope>NUCLEOTIDE SEQUENCE [LARGE SCALE GENOMIC DNA]</scope>
    <source>
        <strain evidence="3">SPP2</strain>
    </source>
</reference>
<dbReference type="EMBL" id="AP018042">
    <property type="protein sequence ID" value="BAX80696.1"/>
    <property type="molecule type" value="Genomic_DNA"/>
</dbReference>
<keyword evidence="1" id="KW-0732">Signal</keyword>
<proteinExistence type="predicted"/>
<dbReference type="OrthoDB" id="1117130at2"/>
<feature type="signal peptide" evidence="1">
    <location>
        <begin position="1"/>
        <end position="20"/>
    </location>
</feature>